<reference evidence="1" key="1">
    <citation type="submission" date="2019-02" db="EMBL/GenBank/DDBJ databases">
        <authorList>
            <person name="Gruber-Vodicka R. H."/>
            <person name="Seah K. B. B."/>
        </authorList>
    </citation>
    <scope>NUCLEOTIDE SEQUENCE</scope>
    <source>
        <strain evidence="1">BECK_BY7</strain>
    </source>
</reference>
<evidence type="ECO:0000313" key="1">
    <source>
        <dbReference type="EMBL" id="VFK24551.1"/>
    </source>
</evidence>
<sequence length="40" mass="4647">MKLRLEPTKHDSCIGKAKLLSYKTRLIREAEREINESMAS</sequence>
<name>A0A450X5P1_9GAMM</name>
<organism evidence="1">
    <name type="scientific">Candidatus Kentrum sp. LFY</name>
    <dbReference type="NCBI Taxonomy" id="2126342"/>
    <lineage>
        <taxon>Bacteria</taxon>
        <taxon>Pseudomonadati</taxon>
        <taxon>Pseudomonadota</taxon>
        <taxon>Gammaproteobacteria</taxon>
        <taxon>Candidatus Kentrum</taxon>
    </lineage>
</organism>
<proteinExistence type="predicted"/>
<dbReference type="AlphaFoldDB" id="A0A450X5P1"/>
<protein>
    <submittedName>
        <fullName evidence="1">Uncharacterized protein</fullName>
    </submittedName>
</protein>
<gene>
    <name evidence="1" type="ORF">BECKLFY1418C_GA0070996_11822</name>
</gene>
<accession>A0A450X5P1</accession>
<dbReference type="EMBL" id="CAADFN010000182">
    <property type="protein sequence ID" value="VFK24551.1"/>
    <property type="molecule type" value="Genomic_DNA"/>
</dbReference>